<name>A0ABP0CKJ7_9PEZI</name>
<protein>
    <recommendedName>
        <fullName evidence="2">Aminoglycoside phosphotransferase domain-containing protein</fullName>
    </recommendedName>
</protein>
<reference evidence="3 4" key="1">
    <citation type="submission" date="2024-01" db="EMBL/GenBank/DDBJ databases">
        <authorList>
            <person name="Allen C."/>
            <person name="Tagirdzhanova G."/>
        </authorList>
    </citation>
    <scope>NUCLEOTIDE SEQUENCE [LARGE SCALE GENOMIC DNA]</scope>
</reference>
<dbReference type="InterPro" id="IPR051678">
    <property type="entry name" value="AGP_Transferase"/>
</dbReference>
<dbReference type="SUPFAM" id="SSF56112">
    <property type="entry name" value="Protein kinase-like (PK-like)"/>
    <property type="match status" value="1"/>
</dbReference>
<evidence type="ECO:0000313" key="4">
    <source>
        <dbReference type="Proteomes" id="UP001642482"/>
    </source>
</evidence>
<organism evidence="3 4">
    <name type="scientific">Sporothrix eucalyptigena</name>
    <dbReference type="NCBI Taxonomy" id="1812306"/>
    <lineage>
        <taxon>Eukaryota</taxon>
        <taxon>Fungi</taxon>
        <taxon>Dikarya</taxon>
        <taxon>Ascomycota</taxon>
        <taxon>Pezizomycotina</taxon>
        <taxon>Sordariomycetes</taxon>
        <taxon>Sordariomycetidae</taxon>
        <taxon>Ophiostomatales</taxon>
        <taxon>Ophiostomataceae</taxon>
        <taxon>Sporothrix</taxon>
    </lineage>
</organism>
<dbReference type="CDD" id="cd05120">
    <property type="entry name" value="APH_ChoK_like"/>
    <property type="match status" value="1"/>
</dbReference>
<sequence>MTDQQPKVESSSATWRSILRKKKIEMGRAVSPTPSELEADNEAEEGSIIQSNVLGRMFTLHDGNILKKAGRGVQLGEADALRVAEAGGIPVPHVHGTETTPEGRKRIAMDYIEGTTLSDVWPDLSEDEKRAYAHQLRGILTKMREIPPPQGDYRRLRRIHVHTSPVCYGEDAFKEYLLSALHRSIPQAVRNAFAQRLAKQPPHRIVLTHGDLAPRNVMVRDGKIAALVDWEDAGWYPEWWEYAKLFQRMVSMEKDWSSYAADIFPQDYPDELVDYTAISRWQNP</sequence>
<dbReference type="EMBL" id="CAWUHD010000112">
    <property type="protein sequence ID" value="CAK7232493.1"/>
    <property type="molecule type" value="Genomic_DNA"/>
</dbReference>
<comment type="caution">
    <text evidence="3">The sequence shown here is derived from an EMBL/GenBank/DDBJ whole genome shotgun (WGS) entry which is preliminary data.</text>
</comment>
<dbReference type="Gene3D" id="3.90.1200.10">
    <property type="match status" value="1"/>
</dbReference>
<dbReference type="Proteomes" id="UP001642482">
    <property type="component" value="Unassembled WGS sequence"/>
</dbReference>
<evidence type="ECO:0000313" key="3">
    <source>
        <dbReference type="EMBL" id="CAK7232493.1"/>
    </source>
</evidence>
<accession>A0ABP0CKJ7</accession>
<dbReference type="PANTHER" id="PTHR21310:SF58">
    <property type="entry name" value="AMINOGLYCOSIDE PHOSPHOTRANSFERASE DOMAIN-CONTAINING PROTEIN"/>
    <property type="match status" value="1"/>
</dbReference>
<dbReference type="Pfam" id="PF01636">
    <property type="entry name" value="APH"/>
    <property type="match status" value="1"/>
</dbReference>
<dbReference type="InterPro" id="IPR002575">
    <property type="entry name" value="Aminoglycoside_PTrfase"/>
</dbReference>
<dbReference type="InterPro" id="IPR011009">
    <property type="entry name" value="Kinase-like_dom_sf"/>
</dbReference>
<gene>
    <name evidence="3" type="ORF">SEUCBS140593_008279</name>
</gene>
<feature type="region of interest" description="Disordered" evidence="1">
    <location>
        <begin position="24"/>
        <end position="43"/>
    </location>
</feature>
<dbReference type="PANTHER" id="PTHR21310">
    <property type="entry name" value="AMINOGLYCOSIDE PHOSPHOTRANSFERASE-RELATED-RELATED"/>
    <property type="match status" value="1"/>
</dbReference>
<feature type="domain" description="Aminoglycoside phosphotransferase" evidence="2">
    <location>
        <begin position="76"/>
        <end position="262"/>
    </location>
</feature>
<evidence type="ECO:0000256" key="1">
    <source>
        <dbReference type="SAM" id="MobiDB-lite"/>
    </source>
</evidence>
<keyword evidence="4" id="KW-1185">Reference proteome</keyword>
<proteinExistence type="predicted"/>
<evidence type="ECO:0000259" key="2">
    <source>
        <dbReference type="Pfam" id="PF01636"/>
    </source>
</evidence>